<protein>
    <submittedName>
        <fullName evidence="2">Uncharacterized protein</fullName>
    </submittedName>
</protein>
<accession>A0ABD2D198</accession>
<evidence type="ECO:0000313" key="3">
    <source>
        <dbReference type="Proteomes" id="UP001607303"/>
    </source>
</evidence>
<organism evidence="2 3">
    <name type="scientific">Vespula maculifrons</name>
    <name type="common">Eastern yellow jacket</name>
    <name type="synonym">Wasp</name>
    <dbReference type="NCBI Taxonomy" id="7453"/>
    <lineage>
        <taxon>Eukaryota</taxon>
        <taxon>Metazoa</taxon>
        <taxon>Ecdysozoa</taxon>
        <taxon>Arthropoda</taxon>
        <taxon>Hexapoda</taxon>
        <taxon>Insecta</taxon>
        <taxon>Pterygota</taxon>
        <taxon>Neoptera</taxon>
        <taxon>Endopterygota</taxon>
        <taxon>Hymenoptera</taxon>
        <taxon>Apocrita</taxon>
        <taxon>Aculeata</taxon>
        <taxon>Vespoidea</taxon>
        <taxon>Vespidae</taxon>
        <taxon>Vespinae</taxon>
        <taxon>Vespula</taxon>
    </lineage>
</organism>
<name>A0ABD2D198_VESMC</name>
<sequence length="74" mass="7906">MFDEIIIVLETIKVTRKSRISWRRHQNHSRHYSEVFGGENKGACSKGERMTGGGGGGAAGVGGDGGGGDGGWWW</sequence>
<gene>
    <name evidence="2" type="ORF">V1477_000328</name>
</gene>
<reference evidence="2 3" key="1">
    <citation type="journal article" date="2024" name="Ann. Entomol. Soc. Am.">
        <title>Genomic analyses of the southern and eastern yellowjacket wasps (Hymenoptera: Vespidae) reveal evolutionary signatures of social life.</title>
        <authorList>
            <person name="Catto M.A."/>
            <person name="Caine P.B."/>
            <person name="Orr S.E."/>
            <person name="Hunt B.G."/>
            <person name="Goodisman M.A.D."/>
        </authorList>
    </citation>
    <scope>NUCLEOTIDE SEQUENCE [LARGE SCALE GENOMIC DNA]</scope>
    <source>
        <strain evidence="2">232</strain>
        <tissue evidence="2">Head and thorax</tissue>
    </source>
</reference>
<feature type="region of interest" description="Disordered" evidence="1">
    <location>
        <begin position="46"/>
        <end position="74"/>
    </location>
</feature>
<feature type="compositionally biased region" description="Gly residues" evidence="1">
    <location>
        <begin position="50"/>
        <end position="74"/>
    </location>
</feature>
<dbReference type="Proteomes" id="UP001607303">
    <property type="component" value="Unassembled WGS sequence"/>
</dbReference>
<proteinExistence type="predicted"/>
<dbReference type="AlphaFoldDB" id="A0ABD2D198"/>
<comment type="caution">
    <text evidence="2">The sequence shown here is derived from an EMBL/GenBank/DDBJ whole genome shotgun (WGS) entry which is preliminary data.</text>
</comment>
<evidence type="ECO:0000313" key="2">
    <source>
        <dbReference type="EMBL" id="KAL2751170.1"/>
    </source>
</evidence>
<evidence type="ECO:0000256" key="1">
    <source>
        <dbReference type="SAM" id="MobiDB-lite"/>
    </source>
</evidence>
<keyword evidence="3" id="KW-1185">Reference proteome</keyword>
<dbReference type="EMBL" id="JAYRBN010000007">
    <property type="protein sequence ID" value="KAL2751170.1"/>
    <property type="molecule type" value="Genomic_DNA"/>
</dbReference>